<dbReference type="RefSeq" id="WP_254162296.1">
    <property type="nucleotide sequence ID" value="NZ_JAHESF010000006.1"/>
</dbReference>
<feature type="domain" description="HTH araC/xylS-type" evidence="4">
    <location>
        <begin position="28"/>
        <end position="126"/>
    </location>
</feature>
<dbReference type="AlphaFoldDB" id="A0AAP2DKV0"/>
<dbReference type="PANTHER" id="PTHR43280">
    <property type="entry name" value="ARAC-FAMILY TRANSCRIPTIONAL REGULATOR"/>
    <property type="match status" value="1"/>
</dbReference>
<sequence length="294" mass="33593">MYLPSWMGAAPSVIHMANAPGLRQKIIHQVHHFIENNLDQPLSIKDLADETCLSYSGFRHFYEESTKEPFWHYVKRYRIEYAAGLLRHSDYSSTAISEIVGYASGQAFSKAFSNQVGISPTCFRSLKLLPADKTITSQVDGEIFQHLLDFGKLHDEGALRIEKTVNKTYFYRRQETLSETVVIQLAGSFFRQFPGKDLIVSTPDIVCISGLGGIRMNYGFIGHNQEKHENFLVREIKDQTYLVYSYKGPLHLIGMYVYKLIDIGKRTQQLSIRNHNSLVVINHQTSALEIWIAI</sequence>
<dbReference type="EMBL" id="JAHESF010000006">
    <property type="protein sequence ID" value="MBT1696822.1"/>
    <property type="molecule type" value="Genomic_DNA"/>
</dbReference>
<dbReference type="InterPro" id="IPR018060">
    <property type="entry name" value="HTH_AraC"/>
</dbReference>
<keyword evidence="3" id="KW-0804">Transcription</keyword>
<reference evidence="5 6" key="1">
    <citation type="submission" date="2021-05" db="EMBL/GenBank/DDBJ databases">
        <title>A Polyphasic approach of four new species of the genus Ohtaekwangia: Ohtaekwangia histidinii sp. nov., Ohtaekwangia cretensis sp. nov., Ohtaekwangia indiensis sp. nov., Ohtaekwangia reichenbachii sp. nov. from diverse environment.</title>
        <authorList>
            <person name="Octaviana S."/>
        </authorList>
    </citation>
    <scope>NUCLEOTIDE SEQUENCE [LARGE SCALE GENOMIC DNA]</scope>
    <source>
        <strain evidence="5 6">PWU4</strain>
    </source>
</reference>
<dbReference type="InterPro" id="IPR009057">
    <property type="entry name" value="Homeodomain-like_sf"/>
</dbReference>
<comment type="caution">
    <text evidence="5">The sequence shown here is derived from an EMBL/GenBank/DDBJ whole genome shotgun (WGS) entry which is preliminary data.</text>
</comment>
<name>A0AAP2DKV0_9BACT</name>
<keyword evidence="6" id="KW-1185">Reference proteome</keyword>
<dbReference type="Pfam" id="PF12833">
    <property type="entry name" value="HTH_18"/>
    <property type="match status" value="1"/>
</dbReference>
<dbReference type="GO" id="GO:0043565">
    <property type="term" value="F:sequence-specific DNA binding"/>
    <property type="evidence" value="ECO:0007669"/>
    <property type="project" value="InterPro"/>
</dbReference>
<dbReference type="SUPFAM" id="SSF46689">
    <property type="entry name" value="Homeodomain-like"/>
    <property type="match status" value="2"/>
</dbReference>
<evidence type="ECO:0000313" key="5">
    <source>
        <dbReference type="EMBL" id="MBT1696822.1"/>
    </source>
</evidence>
<organism evidence="5 6">
    <name type="scientific">Chryseosolibacter histidini</name>
    <dbReference type="NCBI Taxonomy" id="2782349"/>
    <lineage>
        <taxon>Bacteria</taxon>
        <taxon>Pseudomonadati</taxon>
        <taxon>Bacteroidota</taxon>
        <taxon>Cytophagia</taxon>
        <taxon>Cytophagales</taxon>
        <taxon>Chryseotaleaceae</taxon>
        <taxon>Chryseosolibacter</taxon>
    </lineage>
</organism>
<evidence type="ECO:0000256" key="3">
    <source>
        <dbReference type="ARBA" id="ARBA00023163"/>
    </source>
</evidence>
<evidence type="ECO:0000313" key="6">
    <source>
        <dbReference type="Proteomes" id="UP001319200"/>
    </source>
</evidence>
<dbReference type="Proteomes" id="UP001319200">
    <property type="component" value="Unassembled WGS sequence"/>
</dbReference>
<dbReference type="Gene3D" id="1.10.10.60">
    <property type="entry name" value="Homeodomain-like"/>
    <property type="match status" value="2"/>
</dbReference>
<keyword evidence="2" id="KW-0238">DNA-binding</keyword>
<accession>A0AAP2DKV0</accession>
<evidence type="ECO:0000259" key="4">
    <source>
        <dbReference type="PROSITE" id="PS01124"/>
    </source>
</evidence>
<dbReference type="GO" id="GO:0003700">
    <property type="term" value="F:DNA-binding transcription factor activity"/>
    <property type="evidence" value="ECO:0007669"/>
    <property type="project" value="InterPro"/>
</dbReference>
<keyword evidence="1" id="KW-0805">Transcription regulation</keyword>
<dbReference type="PROSITE" id="PS01124">
    <property type="entry name" value="HTH_ARAC_FAMILY_2"/>
    <property type="match status" value="1"/>
</dbReference>
<proteinExistence type="predicted"/>
<evidence type="ECO:0000256" key="1">
    <source>
        <dbReference type="ARBA" id="ARBA00023015"/>
    </source>
</evidence>
<protein>
    <submittedName>
        <fullName evidence="5">AraC family transcriptional regulator</fullName>
    </submittedName>
</protein>
<dbReference type="SMART" id="SM00342">
    <property type="entry name" value="HTH_ARAC"/>
    <property type="match status" value="1"/>
</dbReference>
<evidence type="ECO:0000256" key="2">
    <source>
        <dbReference type="ARBA" id="ARBA00023125"/>
    </source>
</evidence>
<dbReference type="PANTHER" id="PTHR43280:SF28">
    <property type="entry name" value="HTH-TYPE TRANSCRIPTIONAL ACTIVATOR RHAS"/>
    <property type="match status" value="1"/>
</dbReference>
<gene>
    <name evidence="5" type="ORF">KK083_08060</name>
</gene>